<dbReference type="STRING" id="937777.Deipe_1576"/>
<dbReference type="RefSeq" id="WP_015235425.1">
    <property type="nucleotide sequence ID" value="NC_019793.1"/>
</dbReference>
<evidence type="ECO:0000256" key="1">
    <source>
        <dbReference type="SAM" id="MobiDB-lite"/>
    </source>
</evidence>
<evidence type="ECO:0000313" key="3">
    <source>
        <dbReference type="Proteomes" id="UP000010467"/>
    </source>
</evidence>
<reference evidence="3" key="1">
    <citation type="submission" date="2012-03" db="EMBL/GenBank/DDBJ databases">
        <title>Complete sequence of chromosome of Deinococcus peraridilitoris DSM 19664.</title>
        <authorList>
            <person name="Lucas S."/>
            <person name="Copeland A."/>
            <person name="Lapidus A."/>
            <person name="Glavina del Rio T."/>
            <person name="Dalin E."/>
            <person name="Tice H."/>
            <person name="Bruce D."/>
            <person name="Goodwin L."/>
            <person name="Pitluck S."/>
            <person name="Peters L."/>
            <person name="Mikhailova N."/>
            <person name="Lu M."/>
            <person name="Kyrpides N."/>
            <person name="Mavromatis K."/>
            <person name="Ivanova N."/>
            <person name="Brettin T."/>
            <person name="Detter J.C."/>
            <person name="Han C."/>
            <person name="Larimer F."/>
            <person name="Land M."/>
            <person name="Hauser L."/>
            <person name="Markowitz V."/>
            <person name="Cheng J.-F."/>
            <person name="Hugenholtz P."/>
            <person name="Woyke T."/>
            <person name="Wu D."/>
            <person name="Pukall R."/>
            <person name="Steenblock K."/>
            <person name="Brambilla E."/>
            <person name="Klenk H.-P."/>
            <person name="Eisen J.A."/>
        </authorList>
    </citation>
    <scope>NUCLEOTIDE SEQUENCE [LARGE SCALE GENOMIC DNA]</scope>
    <source>
        <strain evidence="3">DSM 19664 / LMG 22246 / CIP 109416 / KR-200</strain>
    </source>
</reference>
<dbReference type="Proteomes" id="UP000010467">
    <property type="component" value="Chromosome"/>
</dbReference>
<dbReference type="HOGENOM" id="CLU_1719347_0_0_0"/>
<gene>
    <name evidence="2" type="ordered locus">Deipe_1576</name>
</gene>
<feature type="compositionally biased region" description="Acidic residues" evidence="1">
    <location>
        <begin position="143"/>
        <end position="152"/>
    </location>
</feature>
<name>L0A1U5_DEIPD</name>
<dbReference type="KEGG" id="dpd:Deipe_1576"/>
<dbReference type="EMBL" id="CP003382">
    <property type="protein sequence ID" value="AFZ67117.1"/>
    <property type="molecule type" value="Genomic_DNA"/>
</dbReference>
<dbReference type="AlphaFoldDB" id="L0A1U5"/>
<feature type="region of interest" description="Disordered" evidence="1">
    <location>
        <begin position="123"/>
        <end position="152"/>
    </location>
</feature>
<evidence type="ECO:0000313" key="2">
    <source>
        <dbReference type="EMBL" id="AFZ67117.1"/>
    </source>
</evidence>
<proteinExistence type="predicted"/>
<dbReference type="PATRIC" id="fig|937777.3.peg.1578"/>
<protein>
    <submittedName>
        <fullName evidence="2">Uncharacterized protein</fullName>
    </submittedName>
</protein>
<accession>L0A1U5</accession>
<keyword evidence="3" id="KW-1185">Reference proteome</keyword>
<sequence length="152" mass="16793">MTQQFPMYAIFTVEASRAEVKDTHHAGWVAKYTMSPVGDFPLLTMLAAKKADGLKLVVKHRERTYDEKNHTVPATLHGNTTIHNKDGTMTFPVSVKLDELHAAGIGVDELLRVCDLRLECTADGSTPAQPSLDEIARQGNQQDGDDEEDDDE</sequence>
<organism evidence="2 3">
    <name type="scientific">Deinococcus peraridilitoris (strain DSM 19664 / LMG 22246 / CIP 109416 / KR-200)</name>
    <dbReference type="NCBI Taxonomy" id="937777"/>
    <lineage>
        <taxon>Bacteria</taxon>
        <taxon>Thermotogati</taxon>
        <taxon>Deinococcota</taxon>
        <taxon>Deinococci</taxon>
        <taxon>Deinococcales</taxon>
        <taxon>Deinococcaceae</taxon>
        <taxon>Deinococcus</taxon>
    </lineage>
</organism>